<evidence type="ECO:0000256" key="1">
    <source>
        <dbReference type="SAM" id="Coils"/>
    </source>
</evidence>
<feature type="coiled-coil region" evidence="1">
    <location>
        <begin position="423"/>
        <end position="450"/>
    </location>
</feature>
<dbReference type="EMBL" id="CCKQ01007001">
    <property type="protein sequence ID" value="CDW78328.1"/>
    <property type="molecule type" value="Genomic_DNA"/>
</dbReference>
<feature type="coiled-coil region" evidence="1">
    <location>
        <begin position="48"/>
        <end position="82"/>
    </location>
</feature>
<feature type="compositionally biased region" description="Low complexity" evidence="2">
    <location>
        <begin position="1"/>
        <end position="15"/>
    </location>
</feature>
<feature type="region of interest" description="Disordered" evidence="2">
    <location>
        <begin position="308"/>
        <end position="327"/>
    </location>
</feature>
<proteinExistence type="predicted"/>
<feature type="compositionally biased region" description="Polar residues" evidence="2">
    <location>
        <begin position="308"/>
        <end position="321"/>
    </location>
</feature>
<feature type="region of interest" description="Disordered" evidence="2">
    <location>
        <begin position="184"/>
        <end position="214"/>
    </location>
</feature>
<gene>
    <name evidence="3" type="primary">Contig4899.g5235</name>
    <name evidence="3" type="ORF">STYLEM_7304</name>
</gene>
<keyword evidence="1" id="KW-0175">Coiled coil</keyword>
<feature type="compositionally biased region" description="Polar residues" evidence="2">
    <location>
        <begin position="16"/>
        <end position="31"/>
    </location>
</feature>
<accession>A0A078AC21</accession>
<protein>
    <submittedName>
        <fullName evidence="3">Uncharacterized protein</fullName>
    </submittedName>
</protein>
<evidence type="ECO:0000256" key="2">
    <source>
        <dbReference type="SAM" id="MobiDB-lite"/>
    </source>
</evidence>
<feature type="region of interest" description="Disordered" evidence="2">
    <location>
        <begin position="1"/>
        <end position="31"/>
    </location>
</feature>
<dbReference type="Proteomes" id="UP000039865">
    <property type="component" value="Unassembled WGS sequence"/>
</dbReference>
<evidence type="ECO:0000313" key="3">
    <source>
        <dbReference type="EMBL" id="CDW78328.1"/>
    </source>
</evidence>
<organism evidence="3 4">
    <name type="scientific">Stylonychia lemnae</name>
    <name type="common">Ciliate</name>
    <dbReference type="NCBI Taxonomy" id="5949"/>
    <lineage>
        <taxon>Eukaryota</taxon>
        <taxon>Sar</taxon>
        <taxon>Alveolata</taxon>
        <taxon>Ciliophora</taxon>
        <taxon>Intramacronucleata</taxon>
        <taxon>Spirotrichea</taxon>
        <taxon>Stichotrichia</taxon>
        <taxon>Sporadotrichida</taxon>
        <taxon>Oxytrichidae</taxon>
        <taxon>Stylonychinae</taxon>
        <taxon>Stylonychia</taxon>
    </lineage>
</organism>
<feature type="compositionally biased region" description="Polar residues" evidence="2">
    <location>
        <begin position="781"/>
        <end position="795"/>
    </location>
</feature>
<keyword evidence="4" id="KW-1185">Reference proteome</keyword>
<evidence type="ECO:0000313" key="4">
    <source>
        <dbReference type="Proteomes" id="UP000039865"/>
    </source>
</evidence>
<name>A0A078AC21_STYLE</name>
<sequence>MINTSTTAATIANNSFQHQSQAMDPNQSYSDDQSMTIDFIERLRYHQLEQARKIIEKQNQEKIKLVQVLKQTRNQLTEANQKEPEAIIAPEKCDGETQTESQVVQRENLSIIPPQYSYRSHESVDNISNSTKIVKVVNTPTETLRPFRKLNNIFDNINNTETELTKLLREKQYKLHFERQANEILGGSDSNNNSPNEIDDCTPEFDESKSSNNMKDETSLQFTNNQFTEQCPSFFTTSIQRIQSVSTSKNLQSEEYKSGERLYKLPNGANSRQNTIKIEPFQECYQLTFQSGSDKENKNLQESYPLQVSQKSNSKQLNQDSLKPKQRISVPPLPKDHQLFINSQVAQIKPQELFRNRNDKQVLQQKAKTYQDSPQPLNTNRTSTTIVHQEEIHSNKFWINQKGKSMKREKFLLDQTKQDHQQIRELELMNLKLQKELKQKQNILDDLHIQQQCQQVAQQKRNCRSSLATLAQSYHEINMNTFNDEYYSSNNNPCRSYIQTDKQGLDLDDSRRVRKYESPQRDNYDYRQAEDESHQAQDDSMKGQYENFIQDFSINEENLRRDRQNRIRAKASILDQSKHHEKSSMDYKDLETDEYQMLNTSHSIPGDEATINRRPQITSNDEFTINKFRQVKHQGKFNHQESKNNLNLGKKETSHRQVYSFAFPQNEDSFIVNTSVTPKINQPRFGTLYNNHTPLNNNQIISSQSSKKKFNVNQQYQSFLISQEKMNSSRQSQPQLPNFQHRSSQQIYQSHSSFNNYVNAQNTQMSFNSNRENYNHRNKKNSQQQTTGNINKNVNGQKRKNYNYCLNQAQEKEILNYNSCGGNIINNNNLIGNSIYNTSSSNKKNQNFGKRGTIYNNHITFISKFN</sequence>
<dbReference type="AlphaFoldDB" id="A0A078AC21"/>
<reference evidence="3 4" key="1">
    <citation type="submission" date="2014-06" db="EMBL/GenBank/DDBJ databases">
        <authorList>
            <person name="Swart Estienne"/>
        </authorList>
    </citation>
    <scope>NUCLEOTIDE SEQUENCE [LARGE SCALE GENOMIC DNA]</scope>
    <source>
        <strain evidence="3 4">130c</strain>
    </source>
</reference>
<feature type="region of interest" description="Disordered" evidence="2">
    <location>
        <begin position="516"/>
        <end position="540"/>
    </location>
</feature>
<dbReference type="InParanoid" id="A0A078AC21"/>
<feature type="region of interest" description="Disordered" evidence="2">
    <location>
        <begin position="773"/>
        <end position="795"/>
    </location>
</feature>